<sequence length="252" mass="29102">MAEENIFTGVNSIKFNQKFKEDNDCLIYLSKIKWADGYKCKRCENDKFSKGRKPQNRRCTKCNYDESPTVGTLFEKLKFSILIAFHIIFKISTKKKGMSSLELSHEFELRQKTCWSFRLKIQKAMSSSLNYPLNGTVHVDEFMIGGPEKGKKGRSKGDKKLIVLAIEILEDGVGRAYAEIIEHAPSKELGAFLRKYVSKDAQIIADEWRGYLPLKKEFENLKQVPSKSGQNFKELHIHIMNIKGWLRQGKRI</sequence>
<feature type="domain" description="ISXO2-like transposase" evidence="1">
    <location>
        <begin position="132"/>
        <end position="250"/>
    </location>
</feature>
<dbReference type="InterPro" id="IPR024445">
    <property type="entry name" value="Tnp_ISXO2-like"/>
</dbReference>
<dbReference type="Pfam" id="PF12760">
    <property type="entry name" value="Zn_ribbon_IS1595"/>
    <property type="match status" value="1"/>
</dbReference>
<dbReference type="NCBIfam" id="NF033547">
    <property type="entry name" value="transpos_IS1595"/>
    <property type="match status" value="1"/>
</dbReference>
<dbReference type="EMBL" id="UOEL01000125">
    <property type="protein sequence ID" value="VAW15357.1"/>
    <property type="molecule type" value="Genomic_DNA"/>
</dbReference>
<evidence type="ECO:0000259" key="1">
    <source>
        <dbReference type="SMART" id="SM01126"/>
    </source>
</evidence>
<protein>
    <recommendedName>
        <fullName evidence="1">ISXO2-like transposase domain-containing protein</fullName>
    </recommendedName>
</protein>
<dbReference type="Pfam" id="PF12762">
    <property type="entry name" value="DDE_Tnp_IS1595"/>
    <property type="match status" value="1"/>
</dbReference>
<dbReference type="SMART" id="SM01126">
    <property type="entry name" value="DDE_Tnp_IS1595"/>
    <property type="match status" value="1"/>
</dbReference>
<dbReference type="InterPro" id="IPR024442">
    <property type="entry name" value="Transposase_Zn_ribbon"/>
</dbReference>
<evidence type="ECO:0000313" key="2">
    <source>
        <dbReference type="EMBL" id="VAW15357.1"/>
    </source>
</evidence>
<reference evidence="2" key="1">
    <citation type="submission" date="2018-06" db="EMBL/GenBank/DDBJ databases">
        <authorList>
            <person name="Zhirakovskaya E."/>
        </authorList>
    </citation>
    <scope>NUCLEOTIDE SEQUENCE</scope>
</reference>
<proteinExistence type="predicted"/>
<gene>
    <name evidence="2" type="ORF">MNBD_BACTEROID03-841</name>
</gene>
<name>A0A3B0TPP9_9ZZZZ</name>
<dbReference type="AlphaFoldDB" id="A0A3B0TPP9"/>
<accession>A0A3B0TPP9</accession>
<organism evidence="2">
    <name type="scientific">hydrothermal vent metagenome</name>
    <dbReference type="NCBI Taxonomy" id="652676"/>
    <lineage>
        <taxon>unclassified sequences</taxon>
        <taxon>metagenomes</taxon>
        <taxon>ecological metagenomes</taxon>
    </lineage>
</organism>